<accession>A0AAD3DAC9</accession>
<dbReference type="PANTHER" id="PTHR46126:SF1">
    <property type="entry name" value="DYNACTIN SUBUNIT 5"/>
    <property type="match status" value="1"/>
</dbReference>
<comment type="similarity">
    <text evidence="4">Belongs to the dynactin subunits 5/6 family. Dynactin subunit 5 subfamily.</text>
</comment>
<protein>
    <recommendedName>
        <fullName evidence="5">Dynactin subunit 5</fullName>
    </recommendedName>
</protein>
<comment type="caution">
    <text evidence="6">The sequence shown here is derived from an EMBL/GenBank/DDBJ whole genome shotgun (WGS) entry which is preliminary data.</text>
</comment>
<evidence type="ECO:0000256" key="2">
    <source>
        <dbReference type="ARBA" id="ARBA00022490"/>
    </source>
</evidence>
<evidence type="ECO:0000313" key="7">
    <source>
        <dbReference type="Proteomes" id="UP001054902"/>
    </source>
</evidence>
<dbReference type="Gene3D" id="2.160.10.10">
    <property type="entry name" value="Hexapeptide repeat proteins"/>
    <property type="match status" value="1"/>
</dbReference>
<sequence length="207" mass="22840">MTDDSVSSLEGSEEKFNLAAPEEEGYVKTAAYNYISRKSFIHGPQNIEMRGKSIIKDGVHIRGDFSTVKIGRYCTIHENTIIRPPSYQASFDANAEEQIKFLPLLIGNHTRIGKNCVIEAASIGASVYIGDDVVISKRVIVKDCCYIESGAVIVDDTVIPPFSRVKGCPAKIVEEGLMPESVVVTFPEDCVEGFTEFVRNLEKENKS</sequence>
<dbReference type="PANTHER" id="PTHR46126">
    <property type="entry name" value="DYNACTIN SUBUNIT 5"/>
    <property type="match status" value="1"/>
</dbReference>
<dbReference type="Pfam" id="PF21711">
    <property type="entry name" value="DCTN5"/>
    <property type="match status" value="1"/>
</dbReference>
<keyword evidence="7" id="KW-1185">Reference proteome</keyword>
<evidence type="ECO:0000313" key="6">
    <source>
        <dbReference type="EMBL" id="GFH59745.1"/>
    </source>
</evidence>
<evidence type="ECO:0000256" key="5">
    <source>
        <dbReference type="ARBA" id="ARBA00034865"/>
    </source>
</evidence>
<proteinExistence type="inferred from homology"/>
<dbReference type="CDD" id="cd03359">
    <property type="entry name" value="LbH_Dynactin_5"/>
    <property type="match status" value="1"/>
</dbReference>
<evidence type="ECO:0000256" key="4">
    <source>
        <dbReference type="ARBA" id="ARBA00034706"/>
    </source>
</evidence>
<dbReference type="Proteomes" id="UP001054902">
    <property type="component" value="Unassembled WGS sequence"/>
</dbReference>
<dbReference type="GO" id="GO:0005869">
    <property type="term" value="C:dynactin complex"/>
    <property type="evidence" value="ECO:0007669"/>
    <property type="project" value="TreeGrafter"/>
</dbReference>
<dbReference type="AlphaFoldDB" id="A0AAD3DAC9"/>
<comment type="subcellular location">
    <subcellularLocation>
        <location evidence="1">Cytoplasm</location>
        <location evidence="1">Cytoskeleton</location>
    </subcellularLocation>
</comment>
<reference evidence="6 7" key="1">
    <citation type="journal article" date="2021" name="Sci. Rep.">
        <title>The genome of the diatom Chaetoceros tenuissimus carries an ancient integrated fragment of an extant virus.</title>
        <authorList>
            <person name="Hongo Y."/>
            <person name="Kimura K."/>
            <person name="Takaki Y."/>
            <person name="Yoshida Y."/>
            <person name="Baba S."/>
            <person name="Kobayashi G."/>
            <person name="Nagasaki K."/>
            <person name="Hano T."/>
            <person name="Tomaru Y."/>
        </authorList>
    </citation>
    <scope>NUCLEOTIDE SEQUENCE [LARGE SCALE GENOMIC DNA]</scope>
    <source>
        <strain evidence="6 7">NIES-3715</strain>
    </source>
</reference>
<name>A0AAD3DAC9_9STRA</name>
<dbReference type="EMBL" id="BLLK01000069">
    <property type="protein sequence ID" value="GFH59745.1"/>
    <property type="molecule type" value="Genomic_DNA"/>
</dbReference>
<evidence type="ECO:0000256" key="3">
    <source>
        <dbReference type="ARBA" id="ARBA00023212"/>
    </source>
</evidence>
<dbReference type="InterPro" id="IPR011004">
    <property type="entry name" value="Trimer_LpxA-like_sf"/>
</dbReference>
<dbReference type="InterPro" id="IPR047125">
    <property type="entry name" value="DCTN5"/>
</dbReference>
<organism evidence="6 7">
    <name type="scientific">Chaetoceros tenuissimus</name>
    <dbReference type="NCBI Taxonomy" id="426638"/>
    <lineage>
        <taxon>Eukaryota</taxon>
        <taxon>Sar</taxon>
        <taxon>Stramenopiles</taxon>
        <taxon>Ochrophyta</taxon>
        <taxon>Bacillariophyta</taxon>
        <taxon>Coscinodiscophyceae</taxon>
        <taxon>Chaetocerotophycidae</taxon>
        <taxon>Chaetocerotales</taxon>
        <taxon>Chaetocerotaceae</taxon>
        <taxon>Chaetoceros</taxon>
    </lineage>
</organism>
<keyword evidence="2" id="KW-0963">Cytoplasm</keyword>
<evidence type="ECO:0000256" key="1">
    <source>
        <dbReference type="ARBA" id="ARBA00004245"/>
    </source>
</evidence>
<dbReference type="SUPFAM" id="SSF51161">
    <property type="entry name" value="Trimeric LpxA-like enzymes"/>
    <property type="match status" value="1"/>
</dbReference>
<keyword evidence="3" id="KW-0206">Cytoskeleton</keyword>
<gene>
    <name evidence="6" type="ORF">CTEN210_16221</name>
</gene>